<sequence length="36" mass="3920">MMVVLNSGLGFGLPLTVSSSSEHTIRKTCLIRVKFP</sequence>
<evidence type="ECO:0000313" key="2">
    <source>
        <dbReference type="Proteomes" id="UP000015106"/>
    </source>
</evidence>
<name>A0A8R7UYY9_TRIUA</name>
<dbReference type="Gramene" id="TuG1812G0600003632.01.T01">
    <property type="protein sequence ID" value="TuG1812G0600003632.01.T01"/>
    <property type="gene ID" value="TuG1812G0600003632.01"/>
</dbReference>
<dbReference type="EnsemblPlants" id="TuG1812G0600003632.01.T01">
    <property type="protein sequence ID" value="TuG1812G0600003632.01.T01"/>
    <property type="gene ID" value="TuG1812G0600003632.01"/>
</dbReference>
<organism evidence="1 2">
    <name type="scientific">Triticum urartu</name>
    <name type="common">Red wild einkorn</name>
    <name type="synonym">Crithodium urartu</name>
    <dbReference type="NCBI Taxonomy" id="4572"/>
    <lineage>
        <taxon>Eukaryota</taxon>
        <taxon>Viridiplantae</taxon>
        <taxon>Streptophyta</taxon>
        <taxon>Embryophyta</taxon>
        <taxon>Tracheophyta</taxon>
        <taxon>Spermatophyta</taxon>
        <taxon>Magnoliopsida</taxon>
        <taxon>Liliopsida</taxon>
        <taxon>Poales</taxon>
        <taxon>Poaceae</taxon>
        <taxon>BOP clade</taxon>
        <taxon>Pooideae</taxon>
        <taxon>Triticodae</taxon>
        <taxon>Triticeae</taxon>
        <taxon>Triticinae</taxon>
        <taxon>Triticum</taxon>
    </lineage>
</organism>
<reference evidence="1" key="3">
    <citation type="submission" date="2022-06" db="UniProtKB">
        <authorList>
            <consortium name="EnsemblPlants"/>
        </authorList>
    </citation>
    <scope>IDENTIFICATION</scope>
</reference>
<keyword evidence="2" id="KW-1185">Reference proteome</keyword>
<dbReference type="Proteomes" id="UP000015106">
    <property type="component" value="Chromosome 6"/>
</dbReference>
<accession>A0A8R7UYY9</accession>
<protein>
    <submittedName>
        <fullName evidence="1">Uncharacterized protein</fullName>
    </submittedName>
</protein>
<reference evidence="1" key="2">
    <citation type="submission" date="2018-03" db="EMBL/GenBank/DDBJ databases">
        <title>The Triticum urartu genome reveals the dynamic nature of wheat genome evolution.</title>
        <authorList>
            <person name="Ling H."/>
            <person name="Ma B."/>
            <person name="Shi X."/>
            <person name="Liu H."/>
            <person name="Dong L."/>
            <person name="Sun H."/>
            <person name="Cao Y."/>
            <person name="Gao Q."/>
            <person name="Zheng S."/>
            <person name="Li Y."/>
            <person name="Yu Y."/>
            <person name="Du H."/>
            <person name="Qi M."/>
            <person name="Li Y."/>
            <person name="Yu H."/>
            <person name="Cui Y."/>
            <person name="Wang N."/>
            <person name="Chen C."/>
            <person name="Wu H."/>
            <person name="Zhao Y."/>
            <person name="Zhang J."/>
            <person name="Li Y."/>
            <person name="Zhou W."/>
            <person name="Zhang B."/>
            <person name="Hu W."/>
            <person name="Eijk M."/>
            <person name="Tang J."/>
            <person name="Witsenboer H."/>
            <person name="Zhao S."/>
            <person name="Li Z."/>
            <person name="Zhang A."/>
            <person name="Wang D."/>
            <person name="Liang C."/>
        </authorList>
    </citation>
    <scope>NUCLEOTIDE SEQUENCE [LARGE SCALE GENOMIC DNA]</scope>
    <source>
        <strain evidence="1">cv. G1812</strain>
    </source>
</reference>
<dbReference type="AlphaFoldDB" id="A0A8R7UYY9"/>
<reference evidence="2" key="1">
    <citation type="journal article" date="2013" name="Nature">
        <title>Draft genome of the wheat A-genome progenitor Triticum urartu.</title>
        <authorList>
            <person name="Ling H.Q."/>
            <person name="Zhao S."/>
            <person name="Liu D."/>
            <person name="Wang J."/>
            <person name="Sun H."/>
            <person name="Zhang C."/>
            <person name="Fan H."/>
            <person name="Li D."/>
            <person name="Dong L."/>
            <person name="Tao Y."/>
            <person name="Gao C."/>
            <person name="Wu H."/>
            <person name="Li Y."/>
            <person name="Cui Y."/>
            <person name="Guo X."/>
            <person name="Zheng S."/>
            <person name="Wang B."/>
            <person name="Yu K."/>
            <person name="Liang Q."/>
            <person name="Yang W."/>
            <person name="Lou X."/>
            <person name="Chen J."/>
            <person name="Feng M."/>
            <person name="Jian J."/>
            <person name="Zhang X."/>
            <person name="Luo G."/>
            <person name="Jiang Y."/>
            <person name="Liu J."/>
            <person name="Wang Z."/>
            <person name="Sha Y."/>
            <person name="Zhang B."/>
            <person name="Wu H."/>
            <person name="Tang D."/>
            <person name="Shen Q."/>
            <person name="Xue P."/>
            <person name="Zou S."/>
            <person name="Wang X."/>
            <person name="Liu X."/>
            <person name="Wang F."/>
            <person name="Yang Y."/>
            <person name="An X."/>
            <person name="Dong Z."/>
            <person name="Zhang K."/>
            <person name="Zhang X."/>
            <person name="Luo M.C."/>
            <person name="Dvorak J."/>
            <person name="Tong Y."/>
            <person name="Wang J."/>
            <person name="Yang H."/>
            <person name="Li Z."/>
            <person name="Wang D."/>
            <person name="Zhang A."/>
            <person name="Wang J."/>
        </authorList>
    </citation>
    <scope>NUCLEOTIDE SEQUENCE</scope>
    <source>
        <strain evidence="2">cv. G1812</strain>
    </source>
</reference>
<proteinExistence type="predicted"/>
<evidence type="ECO:0000313" key="1">
    <source>
        <dbReference type="EnsemblPlants" id="TuG1812G0600003632.01.T01"/>
    </source>
</evidence>